<name>A0A7U8C130_NEPCE</name>
<gene>
    <name evidence="4" type="ORF">MED92_11959</name>
</gene>
<dbReference type="Pfam" id="PF00005">
    <property type="entry name" value="ABC_tran"/>
    <property type="match status" value="1"/>
</dbReference>
<proteinExistence type="predicted"/>
<evidence type="ECO:0000259" key="3">
    <source>
        <dbReference type="Pfam" id="PF00005"/>
    </source>
</evidence>
<dbReference type="Proteomes" id="UP000002171">
    <property type="component" value="Unassembled WGS sequence"/>
</dbReference>
<evidence type="ECO:0000313" key="4">
    <source>
        <dbReference type="EMBL" id="EAR59498.1"/>
    </source>
</evidence>
<dbReference type="GO" id="GO:0005524">
    <property type="term" value="F:ATP binding"/>
    <property type="evidence" value="ECO:0007669"/>
    <property type="project" value="UniProtKB-KW"/>
</dbReference>
<accession>A0A7U8C130</accession>
<dbReference type="EMBL" id="AAOW01000048">
    <property type="protein sequence ID" value="EAR59498.1"/>
    <property type="molecule type" value="Genomic_DNA"/>
</dbReference>
<keyword evidence="1" id="KW-0547">Nucleotide-binding</keyword>
<keyword evidence="5" id="KW-1185">Reference proteome</keyword>
<dbReference type="OrthoDB" id="9780942at2"/>
<dbReference type="InterPro" id="IPR027417">
    <property type="entry name" value="P-loop_NTPase"/>
</dbReference>
<organism evidence="4 5">
    <name type="scientific">Neptuniibacter caesariensis</name>
    <dbReference type="NCBI Taxonomy" id="207954"/>
    <lineage>
        <taxon>Bacteria</taxon>
        <taxon>Pseudomonadati</taxon>
        <taxon>Pseudomonadota</taxon>
        <taxon>Gammaproteobacteria</taxon>
        <taxon>Oceanospirillales</taxon>
        <taxon>Oceanospirillaceae</taxon>
        <taxon>Neptuniibacter</taxon>
    </lineage>
</organism>
<reference evidence="4 5" key="1">
    <citation type="submission" date="2006-02" db="EMBL/GenBank/DDBJ databases">
        <authorList>
            <person name="Pinhassi J."/>
            <person name="Pedros-Alio C."/>
            <person name="Ferriera S."/>
            <person name="Johnson J."/>
            <person name="Kravitz S."/>
            <person name="Halpern A."/>
            <person name="Remington K."/>
            <person name="Beeson K."/>
            <person name="Tran B."/>
            <person name="Rogers Y.-H."/>
            <person name="Friedman R."/>
            <person name="Venter J.C."/>
        </authorList>
    </citation>
    <scope>NUCLEOTIDE SEQUENCE [LARGE SCALE GENOMIC DNA]</scope>
    <source>
        <strain evidence="4 5">MED92</strain>
    </source>
</reference>
<evidence type="ECO:0000313" key="5">
    <source>
        <dbReference type="Proteomes" id="UP000002171"/>
    </source>
</evidence>
<sequence>MGPAISMNNLSLAIGGNQILAPLSAELEAGQLHLLIGPNGAGKTSLLKSMLGLTP</sequence>
<comment type="caution">
    <text evidence="4">The sequence shown here is derived from an EMBL/GenBank/DDBJ whole genome shotgun (WGS) entry which is preliminary data.</text>
</comment>
<dbReference type="InterPro" id="IPR003439">
    <property type="entry name" value="ABC_transporter-like_ATP-bd"/>
</dbReference>
<dbReference type="PANTHER" id="PTHR43158:SF2">
    <property type="entry name" value="SKFA PEPTIDE EXPORT ATP-BINDING PROTEIN SKFE"/>
    <property type="match status" value="1"/>
</dbReference>
<dbReference type="PANTHER" id="PTHR43158">
    <property type="entry name" value="SKFA PEPTIDE EXPORT ATP-BINDING PROTEIN SKFE"/>
    <property type="match status" value="1"/>
</dbReference>
<evidence type="ECO:0000256" key="1">
    <source>
        <dbReference type="ARBA" id="ARBA00022741"/>
    </source>
</evidence>
<protein>
    <submittedName>
        <fullName evidence="4">Putative putative ATP-binding component of ABC transporter</fullName>
    </submittedName>
</protein>
<evidence type="ECO:0000256" key="2">
    <source>
        <dbReference type="ARBA" id="ARBA00022840"/>
    </source>
</evidence>
<keyword evidence="2 4" id="KW-0067">ATP-binding</keyword>
<dbReference type="GO" id="GO:0016887">
    <property type="term" value="F:ATP hydrolysis activity"/>
    <property type="evidence" value="ECO:0007669"/>
    <property type="project" value="InterPro"/>
</dbReference>
<dbReference type="SUPFAM" id="SSF52540">
    <property type="entry name" value="P-loop containing nucleoside triphosphate hydrolases"/>
    <property type="match status" value="1"/>
</dbReference>
<dbReference type="Gene3D" id="3.40.50.300">
    <property type="entry name" value="P-loop containing nucleotide triphosphate hydrolases"/>
    <property type="match status" value="1"/>
</dbReference>
<feature type="non-terminal residue" evidence="4">
    <location>
        <position position="55"/>
    </location>
</feature>
<dbReference type="AlphaFoldDB" id="A0A7U8C130"/>
<feature type="domain" description="ABC transporter" evidence="3">
    <location>
        <begin position="21"/>
        <end position="54"/>
    </location>
</feature>